<gene>
    <name evidence="2" type="ORF">EZS28_023054</name>
</gene>
<comment type="caution">
    <text evidence="2">The sequence shown here is derived from an EMBL/GenBank/DDBJ whole genome shotgun (WGS) entry which is preliminary data.</text>
</comment>
<evidence type="ECO:0000313" key="2">
    <source>
        <dbReference type="EMBL" id="KAA6381422.1"/>
    </source>
</evidence>
<accession>A0A5J4VG11</accession>
<evidence type="ECO:0000313" key="3">
    <source>
        <dbReference type="Proteomes" id="UP000324800"/>
    </source>
</evidence>
<dbReference type="Proteomes" id="UP000324800">
    <property type="component" value="Unassembled WGS sequence"/>
</dbReference>
<organism evidence="2 3">
    <name type="scientific">Streblomastix strix</name>
    <dbReference type="NCBI Taxonomy" id="222440"/>
    <lineage>
        <taxon>Eukaryota</taxon>
        <taxon>Metamonada</taxon>
        <taxon>Preaxostyla</taxon>
        <taxon>Oxymonadida</taxon>
        <taxon>Streblomastigidae</taxon>
        <taxon>Streblomastix</taxon>
    </lineage>
</organism>
<dbReference type="EMBL" id="SNRW01007331">
    <property type="protein sequence ID" value="KAA6381422.1"/>
    <property type="molecule type" value="Genomic_DNA"/>
</dbReference>
<name>A0A5J4VG11_9EUKA</name>
<reference evidence="2 3" key="1">
    <citation type="submission" date="2019-03" db="EMBL/GenBank/DDBJ databases">
        <title>Single cell metagenomics reveals metabolic interactions within the superorganism composed of flagellate Streblomastix strix and complex community of Bacteroidetes bacteria on its surface.</title>
        <authorList>
            <person name="Treitli S.C."/>
            <person name="Kolisko M."/>
            <person name="Husnik F."/>
            <person name="Keeling P."/>
            <person name="Hampl V."/>
        </authorList>
    </citation>
    <scope>NUCLEOTIDE SEQUENCE [LARGE SCALE GENOMIC DNA]</scope>
    <source>
        <strain evidence="2">ST1C</strain>
    </source>
</reference>
<feature type="region of interest" description="Disordered" evidence="1">
    <location>
        <begin position="53"/>
        <end position="82"/>
    </location>
</feature>
<evidence type="ECO:0000256" key="1">
    <source>
        <dbReference type="SAM" id="MobiDB-lite"/>
    </source>
</evidence>
<sequence>MIMQYENQFLLQLFNPSTIPLVAPPYPYNQMQPYYNQQPGEFPRRGREFQGMWRGRRGRGRGGFQTNVQKRKKAFPVISHNP</sequence>
<dbReference type="AlphaFoldDB" id="A0A5J4VG11"/>
<proteinExistence type="predicted"/>
<protein>
    <submittedName>
        <fullName evidence="2">Uncharacterized protein</fullName>
    </submittedName>
</protein>